<keyword evidence="4 7" id="KW-0812">Transmembrane</keyword>
<keyword evidence="11" id="KW-1185">Reference proteome</keyword>
<evidence type="ECO:0000256" key="1">
    <source>
        <dbReference type="ARBA" id="ARBA00004651"/>
    </source>
</evidence>
<evidence type="ECO:0000256" key="2">
    <source>
        <dbReference type="ARBA" id="ARBA00022448"/>
    </source>
</evidence>
<name>A0ABM8B5S9_9BIFI</name>
<dbReference type="Pfam" id="PF00528">
    <property type="entry name" value="BPD_transp_1"/>
    <property type="match status" value="1"/>
</dbReference>
<accession>A0ABM8B5S9</accession>
<keyword evidence="3" id="KW-1003">Cell membrane</keyword>
<comment type="subcellular location">
    <subcellularLocation>
        <location evidence="1 7">Cell membrane</location>
        <topology evidence="1 7">Multi-pass membrane protein</topology>
    </subcellularLocation>
</comment>
<keyword evidence="5 7" id="KW-1133">Transmembrane helix</keyword>
<sequence length="317" mass="34340">MPGGAVVSPAGTGQPSSGSQGRGSIPKGKMKKHIAAPMTLIFPAVVLYLIFFIWPAAIGLYYSFTNYKGMPKYKTVGLKNYTTLLADHDFWAALLRTFEFIICSVPLNVCISLLAAILVTSRKAIGHTLARTLFFIPWLVSPIITGLIWRWMFGEGFGIVNQVIQSFGGHGLRWATDANLSFAVLVLAGVWAGMAFNMLLFITALKNVPESLYEAASLDGANAWQRFVNVTLPGIAPTMFMVVLLGTIGGIKEFAMVQALNGGGPGTSNRLVVQYIYETGFSNSRIGYASAASMILLVILVIVSLIQMWFNKRNGGK</sequence>
<organism evidence="10 11">
    <name type="scientific">Bombiscardovia nodaiensis</name>
    <dbReference type="NCBI Taxonomy" id="2932181"/>
    <lineage>
        <taxon>Bacteria</taxon>
        <taxon>Bacillati</taxon>
        <taxon>Actinomycetota</taxon>
        <taxon>Actinomycetes</taxon>
        <taxon>Bifidobacteriales</taxon>
        <taxon>Bifidobacteriaceae</taxon>
        <taxon>Bombiscardovia</taxon>
    </lineage>
</organism>
<dbReference type="InterPro" id="IPR035906">
    <property type="entry name" value="MetI-like_sf"/>
</dbReference>
<evidence type="ECO:0000313" key="10">
    <source>
        <dbReference type="EMBL" id="BDR52184.1"/>
    </source>
</evidence>
<keyword evidence="6 7" id="KW-0472">Membrane</keyword>
<evidence type="ECO:0000256" key="8">
    <source>
        <dbReference type="SAM" id="MobiDB-lite"/>
    </source>
</evidence>
<protein>
    <submittedName>
        <fullName evidence="10">Sugar ABC transporter permease</fullName>
    </submittedName>
</protein>
<reference evidence="10 11" key="1">
    <citation type="journal article" date="2023" name="Microbiol. Spectr.">
        <title>Symbiosis of Carpenter Bees with Uncharacterized Lactic Acid Bacteria Showing NAD Auxotrophy.</title>
        <authorList>
            <person name="Kawasaki S."/>
            <person name="Ozawa K."/>
            <person name="Mori T."/>
            <person name="Yamamoto A."/>
            <person name="Ito M."/>
            <person name="Ohkuma M."/>
            <person name="Sakamoto M."/>
            <person name="Matsutani M."/>
        </authorList>
    </citation>
    <scope>NUCLEOTIDE SEQUENCE [LARGE SCALE GENOMIC DNA]</scope>
    <source>
        <strain evidence="10 11">Kim37-2</strain>
    </source>
</reference>
<evidence type="ECO:0000256" key="6">
    <source>
        <dbReference type="ARBA" id="ARBA00023136"/>
    </source>
</evidence>
<evidence type="ECO:0000256" key="3">
    <source>
        <dbReference type="ARBA" id="ARBA00022475"/>
    </source>
</evidence>
<feature type="domain" description="ABC transmembrane type-1" evidence="9">
    <location>
        <begin position="94"/>
        <end position="307"/>
    </location>
</feature>
<feature type="region of interest" description="Disordered" evidence="8">
    <location>
        <begin position="1"/>
        <end position="28"/>
    </location>
</feature>
<feature type="transmembrane region" description="Helical" evidence="7">
    <location>
        <begin position="226"/>
        <end position="251"/>
    </location>
</feature>
<feature type="transmembrane region" description="Helical" evidence="7">
    <location>
        <begin position="98"/>
        <end position="120"/>
    </location>
</feature>
<dbReference type="Gene3D" id="1.10.3720.10">
    <property type="entry name" value="MetI-like"/>
    <property type="match status" value="1"/>
</dbReference>
<feature type="transmembrane region" description="Helical" evidence="7">
    <location>
        <begin position="286"/>
        <end position="310"/>
    </location>
</feature>
<evidence type="ECO:0000259" key="9">
    <source>
        <dbReference type="PROSITE" id="PS50928"/>
    </source>
</evidence>
<dbReference type="PANTHER" id="PTHR30193:SF37">
    <property type="entry name" value="INNER MEMBRANE ABC TRANSPORTER PERMEASE PROTEIN YCJO"/>
    <property type="match status" value="1"/>
</dbReference>
<feature type="transmembrane region" description="Helical" evidence="7">
    <location>
        <begin position="132"/>
        <end position="152"/>
    </location>
</feature>
<evidence type="ECO:0000256" key="7">
    <source>
        <dbReference type="RuleBase" id="RU363032"/>
    </source>
</evidence>
<comment type="similarity">
    <text evidence="7">Belongs to the binding-protein-dependent transport system permease family.</text>
</comment>
<dbReference type="PROSITE" id="PS50928">
    <property type="entry name" value="ABC_TM1"/>
    <property type="match status" value="1"/>
</dbReference>
<dbReference type="SUPFAM" id="SSF160964">
    <property type="entry name" value="MalF N-terminal region-like"/>
    <property type="match status" value="1"/>
</dbReference>
<dbReference type="PANTHER" id="PTHR30193">
    <property type="entry name" value="ABC TRANSPORTER PERMEASE PROTEIN"/>
    <property type="match status" value="1"/>
</dbReference>
<evidence type="ECO:0000313" key="11">
    <source>
        <dbReference type="Proteomes" id="UP001321766"/>
    </source>
</evidence>
<dbReference type="EMBL" id="AP026798">
    <property type="protein sequence ID" value="BDR52184.1"/>
    <property type="molecule type" value="Genomic_DNA"/>
</dbReference>
<dbReference type="InterPro" id="IPR000515">
    <property type="entry name" value="MetI-like"/>
</dbReference>
<feature type="transmembrane region" description="Helical" evidence="7">
    <location>
        <begin position="40"/>
        <end position="64"/>
    </location>
</feature>
<dbReference type="Proteomes" id="UP001321766">
    <property type="component" value="Chromosome"/>
</dbReference>
<dbReference type="InterPro" id="IPR051393">
    <property type="entry name" value="ABC_transporter_permease"/>
</dbReference>
<proteinExistence type="inferred from homology"/>
<dbReference type="CDD" id="cd06261">
    <property type="entry name" value="TM_PBP2"/>
    <property type="match status" value="1"/>
</dbReference>
<feature type="compositionally biased region" description="Low complexity" evidence="8">
    <location>
        <begin position="8"/>
        <end position="24"/>
    </location>
</feature>
<feature type="transmembrane region" description="Helical" evidence="7">
    <location>
        <begin position="182"/>
        <end position="205"/>
    </location>
</feature>
<evidence type="ECO:0000256" key="5">
    <source>
        <dbReference type="ARBA" id="ARBA00022989"/>
    </source>
</evidence>
<evidence type="ECO:0000256" key="4">
    <source>
        <dbReference type="ARBA" id="ARBA00022692"/>
    </source>
</evidence>
<dbReference type="SUPFAM" id="SSF161098">
    <property type="entry name" value="MetI-like"/>
    <property type="match status" value="1"/>
</dbReference>
<gene>
    <name evidence="10" type="ORF">KIM372_00910</name>
</gene>
<keyword evidence="2 7" id="KW-0813">Transport</keyword>